<feature type="region of interest" description="Disordered" evidence="7">
    <location>
        <begin position="136"/>
        <end position="159"/>
    </location>
</feature>
<dbReference type="PANTHER" id="PTHR12931:SF15">
    <property type="entry name" value="UBIQUITIN THIOESTERASE OTUBAIN-LIKE"/>
    <property type="match status" value="1"/>
</dbReference>
<dbReference type="PANTHER" id="PTHR12931">
    <property type="entry name" value="UBIQUITIN THIOLESTERASE PROTEIN OTUB"/>
    <property type="match status" value="1"/>
</dbReference>
<dbReference type="RefSeq" id="XP_013899530.1">
    <property type="nucleotide sequence ID" value="XM_014044076.1"/>
</dbReference>
<dbReference type="PROSITE" id="PS50802">
    <property type="entry name" value="OTU"/>
    <property type="match status" value="1"/>
</dbReference>
<dbReference type="GO" id="GO:0004843">
    <property type="term" value="F:cysteine-type deubiquitinase activity"/>
    <property type="evidence" value="ECO:0007669"/>
    <property type="project" value="UniProtKB-EC"/>
</dbReference>
<evidence type="ECO:0000256" key="3">
    <source>
        <dbReference type="ARBA" id="ARBA00022670"/>
    </source>
</evidence>
<sequence>MEADYGADDRDQAGRIESDLVGPRQPLQSLVDRYRAGSPALAGRLAALAPSFPACRPVTGDGNCFYRGFLFALLEALLEAPLLELHARLVSRVRSLRRALVSHPLSAARDAGRGADQGAELLLSLLSRVWYAPGASGAHQAPQQGRHDHQPAQPPQQASPLFKPELEAALSRRAAFDPIVQFARLAASLELRRNEAAYTPFVAGCGDAYAGLGLAEICERHVERMGQEVEQLQMAALAAALGVTVGVIDVAGSETGVVRHPAGEVEPLFFLVHLPGHYEICYRNPSL</sequence>
<proteinExistence type="predicted"/>
<dbReference type="GO" id="GO:0071108">
    <property type="term" value="P:protein K48-linked deubiquitination"/>
    <property type="evidence" value="ECO:0007669"/>
    <property type="project" value="TreeGrafter"/>
</dbReference>
<organism evidence="9 10">
    <name type="scientific">Monoraphidium neglectum</name>
    <dbReference type="NCBI Taxonomy" id="145388"/>
    <lineage>
        <taxon>Eukaryota</taxon>
        <taxon>Viridiplantae</taxon>
        <taxon>Chlorophyta</taxon>
        <taxon>core chlorophytes</taxon>
        <taxon>Chlorophyceae</taxon>
        <taxon>CS clade</taxon>
        <taxon>Sphaeropleales</taxon>
        <taxon>Selenastraceae</taxon>
        <taxon>Monoraphidium</taxon>
    </lineage>
</organism>
<dbReference type="Gene3D" id="3.30.200.60">
    <property type="entry name" value="Peptidase C65 Otubain, subdomain 1"/>
    <property type="match status" value="2"/>
</dbReference>
<dbReference type="InterPro" id="IPR042467">
    <property type="entry name" value="Peptidase_C65_otubain_sub2"/>
</dbReference>
<dbReference type="AlphaFoldDB" id="A0A0D2N2X2"/>
<keyword evidence="10" id="KW-1185">Reference proteome</keyword>
<dbReference type="EMBL" id="KK101536">
    <property type="protein sequence ID" value="KIZ00511.1"/>
    <property type="molecule type" value="Genomic_DNA"/>
</dbReference>
<evidence type="ECO:0000313" key="10">
    <source>
        <dbReference type="Proteomes" id="UP000054498"/>
    </source>
</evidence>
<dbReference type="GO" id="GO:0006508">
    <property type="term" value="P:proteolysis"/>
    <property type="evidence" value="ECO:0007669"/>
    <property type="project" value="UniProtKB-KW"/>
</dbReference>
<dbReference type="EC" id="3.4.19.12" evidence="2"/>
<evidence type="ECO:0000256" key="1">
    <source>
        <dbReference type="ARBA" id="ARBA00000707"/>
    </source>
</evidence>
<dbReference type="GO" id="GO:0043130">
    <property type="term" value="F:ubiquitin binding"/>
    <property type="evidence" value="ECO:0007669"/>
    <property type="project" value="TreeGrafter"/>
</dbReference>
<dbReference type="InterPro" id="IPR042468">
    <property type="entry name" value="Peptidase_C65_otubain_sub1"/>
</dbReference>
<evidence type="ECO:0000313" key="9">
    <source>
        <dbReference type="EMBL" id="KIZ00511.1"/>
    </source>
</evidence>
<dbReference type="GeneID" id="25740326"/>
<protein>
    <recommendedName>
        <fullName evidence="2">ubiquitinyl hydrolase 1</fullName>
        <ecNumber evidence="2">3.4.19.12</ecNumber>
    </recommendedName>
</protein>
<evidence type="ECO:0000256" key="6">
    <source>
        <dbReference type="ARBA" id="ARBA00022807"/>
    </source>
</evidence>
<evidence type="ECO:0000256" key="7">
    <source>
        <dbReference type="SAM" id="MobiDB-lite"/>
    </source>
</evidence>
<comment type="catalytic activity">
    <reaction evidence="1">
        <text>Thiol-dependent hydrolysis of ester, thioester, amide, peptide and isopeptide bonds formed by the C-terminal Gly of ubiquitin (a 76-residue protein attached to proteins as an intracellular targeting signal).</text>
        <dbReference type="EC" id="3.4.19.12"/>
    </reaction>
</comment>
<dbReference type="Gene3D" id="1.20.1300.20">
    <property type="entry name" value="Peptidase C65 Otubain, subdomain 2"/>
    <property type="match status" value="2"/>
</dbReference>
<evidence type="ECO:0000256" key="2">
    <source>
        <dbReference type="ARBA" id="ARBA00012759"/>
    </source>
</evidence>
<evidence type="ECO:0000256" key="5">
    <source>
        <dbReference type="ARBA" id="ARBA00022801"/>
    </source>
</evidence>
<reference evidence="9 10" key="1">
    <citation type="journal article" date="2013" name="BMC Genomics">
        <title>Reconstruction of the lipid metabolism for the microalga Monoraphidium neglectum from its genome sequence reveals characteristics suitable for biofuel production.</title>
        <authorList>
            <person name="Bogen C."/>
            <person name="Al-Dilaimi A."/>
            <person name="Albersmeier A."/>
            <person name="Wichmann J."/>
            <person name="Grundmann M."/>
            <person name="Rupp O."/>
            <person name="Lauersen K.J."/>
            <person name="Blifernez-Klassen O."/>
            <person name="Kalinowski J."/>
            <person name="Goesmann A."/>
            <person name="Mussgnug J.H."/>
            <person name="Kruse O."/>
        </authorList>
    </citation>
    <scope>NUCLEOTIDE SEQUENCE [LARGE SCALE GENOMIC DNA]</scope>
    <source>
        <strain evidence="9 10">SAG 48.87</strain>
    </source>
</reference>
<keyword evidence="3" id="KW-0645">Protease</keyword>
<accession>A0A0D2N2X2</accession>
<keyword evidence="5" id="KW-0378">Hydrolase</keyword>
<dbReference type="GO" id="GO:0005634">
    <property type="term" value="C:nucleus"/>
    <property type="evidence" value="ECO:0007669"/>
    <property type="project" value="TreeGrafter"/>
</dbReference>
<dbReference type="OrthoDB" id="18915at2759"/>
<name>A0A0D2N2X2_9CHLO</name>
<dbReference type="InterPro" id="IPR019400">
    <property type="entry name" value="Peptidase_C65_otubain"/>
</dbReference>
<evidence type="ECO:0000256" key="4">
    <source>
        <dbReference type="ARBA" id="ARBA00022786"/>
    </source>
</evidence>
<keyword evidence="4" id="KW-0833">Ubl conjugation pathway</keyword>
<dbReference type="InterPro" id="IPR038765">
    <property type="entry name" value="Papain-like_cys_pep_sf"/>
</dbReference>
<dbReference type="Pfam" id="PF10275">
    <property type="entry name" value="Peptidase_C65"/>
    <property type="match status" value="2"/>
</dbReference>
<dbReference type="Proteomes" id="UP000054498">
    <property type="component" value="Unassembled WGS sequence"/>
</dbReference>
<feature type="domain" description="OTU" evidence="8">
    <location>
        <begin position="53"/>
        <end position="284"/>
    </location>
</feature>
<dbReference type="InterPro" id="IPR003323">
    <property type="entry name" value="OTU_dom"/>
</dbReference>
<keyword evidence="6" id="KW-0788">Thiol protease</keyword>
<dbReference type="SUPFAM" id="SSF54001">
    <property type="entry name" value="Cysteine proteinases"/>
    <property type="match status" value="1"/>
</dbReference>
<dbReference type="KEGG" id="mng:MNEG_7450"/>
<gene>
    <name evidence="9" type="ORF">MNEG_7450</name>
</gene>
<dbReference type="CDD" id="cd22749">
    <property type="entry name" value="Otubain_C65"/>
    <property type="match status" value="1"/>
</dbReference>
<evidence type="ECO:0000259" key="8">
    <source>
        <dbReference type="PROSITE" id="PS50802"/>
    </source>
</evidence>
<dbReference type="STRING" id="145388.A0A0D2N2X2"/>